<evidence type="ECO:0000313" key="3">
    <source>
        <dbReference type="Proteomes" id="UP000198577"/>
    </source>
</evidence>
<dbReference type="EMBL" id="FOXR01000025">
    <property type="protein sequence ID" value="SFQ30382.1"/>
    <property type="molecule type" value="Genomic_DNA"/>
</dbReference>
<gene>
    <name evidence="2" type="ORF">SAMN05444406_12511</name>
</gene>
<sequence length="566" mass="64734">MMNKKAILLIACILIVSMLGVMFTGCGKKETPEKSGTGENGDGTTEQPTEEPSDGGKKSGEEEITFPLKEPAKFTMLYRDHPSYPYREDWILWDEIKKRTNVELELTIVPMSDYEQKRNLLISTGEAPEIVPSTYPGQEVNFIPAGAIIPVSDYIHLMPNFSRQIEEWNLQEDLKTIKQKDGKFYVLPGLREIAVADYSLAIRTDIFEKHNIPIPESWEDLYNALKKLKELYPDTYPFSDRWKGDALLNFASLSFGVQGGWGAGNGIYYYRDRDEFGFYPITDEYKEMLKYFNRLVKEGLMDPESFTQEDEIAVNQKFATGKSFVISTNTQEIISMRQKMKETLGEGNFKVDMLPPLEGPKGRVISGMRLDNGIVITKKALDNPNFEALMKFVDWLWYSEEGQTLTRWGVEGVTYKKVGDKFELLPGIKAGYLGINVDDENAKDLRNDFGMGNGVFIFSIYNGHKELMYSYMTEEARNFIQKANEICTLRPPAPPVLMDEVEREEANMISQSLMDYVKQMTLQFITGQADIEKDWDAFVQECKAKGSDRLVQMTNEIYQETKDILE</sequence>
<dbReference type="InterPro" id="IPR050490">
    <property type="entry name" value="Bact_solute-bd_prot1"/>
</dbReference>
<evidence type="ECO:0000313" key="2">
    <source>
        <dbReference type="EMBL" id="SFQ30382.1"/>
    </source>
</evidence>
<dbReference type="CDD" id="cd13583">
    <property type="entry name" value="PBP2_AlgQ_like_4"/>
    <property type="match status" value="1"/>
</dbReference>
<dbReference type="AlphaFoldDB" id="A0A1I5XEH1"/>
<organism evidence="2 3">
    <name type="scientific">Caldicoprobacter faecalis</name>
    <dbReference type="NCBI Taxonomy" id="937334"/>
    <lineage>
        <taxon>Bacteria</taxon>
        <taxon>Bacillati</taxon>
        <taxon>Bacillota</taxon>
        <taxon>Clostridia</taxon>
        <taxon>Caldicoprobacterales</taxon>
        <taxon>Caldicoprobacteraceae</taxon>
        <taxon>Caldicoprobacter</taxon>
    </lineage>
</organism>
<dbReference type="Pfam" id="PF01547">
    <property type="entry name" value="SBP_bac_1"/>
    <property type="match status" value="1"/>
</dbReference>
<keyword evidence="3" id="KW-1185">Reference proteome</keyword>
<proteinExistence type="predicted"/>
<dbReference type="PROSITE" id="PS51257">
    <property type="entry name" value="PROKAR_LIPOPROTEIN"/>
    <property type="match status" value="1"/>
</dbReference>
<evidence type="ECO:0000256" key="1">
    <source>
        <dbReference type="SAM" id="MobiDB-lite"/>
    </source>
</evidence>
<accession>A0A1I5XEH1</accession>
<dbReference type="PANTHER" id="PTHR43649">
    <property type="entry name" value="ARABINOSE-BINDING PROTEIN-RELATED"/>
    <property type="match status" value="1"/>
</dbReference>
<dbReference type="Gene3D" id="3.40.190.10">
    <property type="entry name" value="Periplasmic binding protein-like II"/>
    <property type="match status" value="2"/>
</dbReference>
<protein>
    <submittedName>
        <fullName evidence="2">Carbohydrate ABC transporter substrate-binding protein, CUT1 family</fullName>
    </submittedName>
</protein>
<dbReference type="InterPro" id="IPR006059">
    <property type="entry name" value="SBP"/>
</dbReference>
<dbReference type="STRING" id="937334.SAMN05444406_12511"/>
<reference evidence="2 3" key="1">
    <citation type="submission" date="2016-10" db="EMBL/GenBank/DDBJ databases">
        <authorList>
            <person name="de Groot N.N."/>
        </authorList>
    </citation>
    <scope>NUCLEOTIDE SEQUENCE [LARGE SCALE GENOMIC DNA]</scope>
    <source>
        <strain evidence="2 3">DSM 20678</strain>
    </source>
</reference>
<dbReference type="PANTHER" id="PTHR43649:SF12">
    <property type="entry name" value="DIACETYLCHITOBIOSE BINDING PROTEIN DASA"/>
    <property type="match status" value="1"/>
</dbReference>
<name>A0A1I5XEH1_9FIRM</name>
<feature type="region of interest" description="Disordered" evidence="1">
    <location>
        <begin position="30"/>
        <end position="62"/>
    </location>
</feature>
<dbReference type="Proteomes" id="UP000198577">
    <property type="component" value="Unassembled WGS sequence"/>
</dbReference>
<dbReference type="SUPFAM" id="SSF53850">
    <property type="entry name" value="Periplasmic binding protein-like II"/>
    <property type="match status" value="1"/>
</dbReference>